<evidence type="ECO:0000256" key="5">
    <source>
        <dbReference type="ARBA" id="ARBA00022989"/>
    </source>
</evidence>
<dbReference type="Pfam" id="PF02660">
    <property type="entry name" value="G3P_acyltransf"/>
    <property type="match status" value="1"/>
</dbReference>
<evidence type="ECO:0000256" key="1">
    <source>
        <dbReference type="ARBA" id="ARBA00022475"/>
    </source>
</evidence>
<keyword evidence="4 10" id="KW-0812">Transmembrane</keyword>
<comment type="caution">
    <text evidence="11">The sequence shown here is derived from an EMBL/GenBank/DDBJ whole genome shotgun (WGS) entry which is preliminary data.</text>
</comment>
<evidence type="ECO:0000256" key="7">
    <source>
        <dbReference type="ARBA" id="ARBA00023136"/>
    </source>
</evidence>
<name>A0A0F9FIT4_9ZZZZ</name>
<dbReference type="AlphaFoldDB" id="A0A0F9FIT4"/>
<dbReference type="InterPro" id="IPR003811">
    <property type="entry name" value="G3P_acylTferase_PlsY"/>
</dbReference>
<keyword evidence="3" id="KW-0808">Transferase</keyword>
<evidence type="ECO:0000256" key="2">
    <source>
        <dbReference type="ARBA" id="ARBA00022516"/>
    </source>
</evidence>
<feature type="transmembrane region" description="Helical" evidence="10">
    <location>
        <begin position="142"/>
        <end position="162"/>
    </location>
</feature>
<evidence type="ECO:0000256" key="8">
    <source>
        <dbReference type="ARBA" id="ARBA00023209"/>
    </source>
</evidence>
<keyword evidence="8" id="KW-0594">Phospholipid biosynthesis</keyword>
<evidence type="ECO:0000256" key="4">
    <source>
        <dbReference type="ARBA" id="ARBA00022692"/>
    </source>
</evidence>
<accession>A0A0F9FIT4</accession>
<organism evidence="11">
    <name type="scientific">marine sediment metagenome</name>
    <dbReference type="NCBI Taxonomy" id="412755"/>
    <lineage>
        <taxon>unclassified sequences</taxon>
        <taxon>metagenomes</taxon>
        <taxon>ecological metagenomes</taxon>
    </lineage>
</organism>
<keyword evidence="1" id="KW-1003">Cell membrane</keyword>
<keyword evidence="9" id="KW-1208">Phospholipid metabolism</keyword>
<dbReference type="SMART" id="SM01207">
    <property type="entry name" value="G3P_acyltransf"/>
    <property type="match status" value="1"/>
</dbReference>
<keyword evidence="2" id="KW-0444">Lipid biosynthesis</keyword>
<keyword evidence="5 10" id="KW-1133">Transmembrane helix</keyword>
<feature type="transmembrane region" description="Helical" evidence="10">
    <location>
        <begin position="174"/>
        <end position="193"/>
    </location>
</feature>
<keyword evidence="7 10" id="KW-0472">Membrane</keyword>
<evidence type="ECO:0000256" key="6">
    <source>
        <dbReference type="ARBA" id="ARBA00023098"/>
    </source>
</evidence>
<sequence length="220" mass="23129">MLLEFAAVIVISYLVGSIPSGYIAGRALKGIDVRDFGSGVTGATNVMRTLGKWPFVGVLVADALKGYAPVMATWVIFESHGLQVASGVAVVIGHDFPLYIGFRGGRGVAASVGVYAALGLHIATGILAVGLFVVLTFRYMSLMSIITVPLGALAFLILAVAGVRNFLGVEEYTYSKAVFGAFATAFVLVRHLGNIRRLIQGTEPKLGDGGDRRKRAVPDG</sequence>
<dbReference type="PANTHER" id="PTHR30309:SF0">
    <property type="entry name" value="GLYCEROL-3-PHOSPHATE ACYLTRANSFERASE-RELATED"/>
    <property type="match status" value="1"/>
</dbReference>
<evidence type="ECO:0000256" key="3">
    <source>
        <dbReference type="ARBA" id="ARBA00022679"/>
    </source>
</evidence>
<feature type="transmembrane region" description="Helical" evidence="10">
    <location>
        <begin position="55"/>
        <end position="77"/>
    </location>
</feature>
<dbReference type="GO" id="GO:0043772">
    <property type="term" value="F:acyl-phosphate glycerol-3-phosphate acyltransferase activity"/>
    <property type="evidence" value="ECO:0007669"/>
    <property type="project" value="InterPro"/>
</dbReference>
<proteinExistence type="inferred from homology"/>
<dbReference type="EMBL" id="LAZR01021187">
    <property type="protein sequence ID" value="KKL86183.1"/>
    <property type="molecule type" value="Genomic_DNA"/>
</dbReference>
<evidence type="ECO:0000313" key="11">
    <source>
        <dbReference type="EMBL" id="KKL86183.1"/>
    </source>
</evidence>
<evidence type="ECO:0000256" key="9">
    <source>
        <dbReference type="ARBA" id="ARBA00023264"/>
    </source>
</evidence>
<dbReference type="GO" id="GO:0005886">
    <property type="term" value="C:plasma membrane"/>
    <property type="evidence" value="ECO:0007669"/>
    <property type="project" value="InterPro"/>
</dbReference>
<feature type="transmembrane region" description="Helical" evidence="10">
    <location>
        <begin position="112"/>
        <end position="135"/>
    </location>
</feature>
<gene>
    <name evidence="11" type="ORF">LCGC14_1947290</name>
</gene>
<reference evidence="11" key="1">
    <citation type="journal article" date="2015" name="Nature">
        <title>Complex archaea that bridge the gap between prokaryotes and eukaryotes.</title>
        <authorList>
            <person name="Spang A."/>
            <person name="Saw J.H."/>
            <person name="Jorgensen S.L."/>
            <person name="Zaremba-Niedzwiedzka K."/>
            <person name="Martijn J."/>
            <person name="Lind A.E."/>
            <person name="van Eijk R."/>
            <person name="Schleper C."/>
            <person name="Guy L."/>
            <person name="Ettema T.J."/>
        </authorList>
    </citation>
    <scope>NUCLEOTIDE SEQUENCE</scope>
</reference>
<dbReference type="GO" id="GO:0008654">
    <property type="term" value="P:phospholipid biosynthetic process"/>
    <property type="evidence" value="ECO:0007669"/>
    <property type="project" value="UniProtKB-KW"/>
</dbReference>
<dbReference type="PANTHER" id="PTHR30309">
    <property type="entry name" value="INNER MEMBRANE PROTEIN YGIH"/>
    <property type="match status" value="1"/>
</dbReference>
<dbReference type="NCBIfam" id="TIGR00023">
    <property type="entry name" value="glycerol-3-phosphate 1-O-acyltransferase PlsY"/>
    <property type="match status" value="1"/>
</dbReference>
<dbReference type="HAMAP" id="MF_01043">
    <property type="entry name" value="PlsY"/>
    <property type="match status" value="1"/>
</dbReference>
<protein>
    <submittedName>
        <fullName evidence="11">Uncharacterized protein</fullName>
    </submittedName>
</protein>
<keyword evidence="6" id="KW-0443">Lipid metabolism</keyword>
<feature type="transmembrane region" description="Helical" evidence="10">
    <location>
        <begin position="6"/>
        <end position="24"/>
    </location>
</feature>
<evidence type="ECO:0000256" key="10">
    <source>
        <dbReference type="SAM" id="Phobius"/>
    </source>
</evidence>